<protein>
    <submittedName>
        <fullName evidence="1">Uncharacterized protein</fullName>
    </submittedName>
</protein>
<gene>
    <name evidence="1" type="ORF">HMPREF1555_02036</name>
</gene>
<dbReference type="AlphaFoldDB" id="A0A0E2LMU4"/>
<reference evidence="1 2" key="1">
    <citation type="submission" date="2013-06" db="EMBL/GenBank/DDBJ databases">
        <authorList>
            <person name="Weinstock G."/>
            <person name="Sodergren E."/>
            <person name="Lobos E.A."/>
            <person name="Fulton L."/>
            <person name="Fulton R."/>
            <person name="Courtney L."/>
            <person name="Fronick C."/>
            <person name="O'Laughlin M."/>
            <person name="Godfrey J."/>
            <person name="Wilson R.M."/>
            <person name="Miner T."/>
            <person name="Farmer C."/>
            <person name="Delehaunty K."/>
            <person name="Cordes M."/>
            <person name="Minx P."/>
            <person name="Tomlinson C."/>
            <person name="Chen J."/>
            <person name="Wollam A."/>
            <person name="Pepin K.H."/>
            <person name="Bhonagiri V."/>
            <person name="Zhang X."/>
            <person name="Warren W."/>
            <person name="Mitreva M."/>
            <person name="Mardis E.R."/>
            <person name="Wilson R.K."/>
        </authorList>
    </citation>
    <scope>NUCLEOTIDE SEQUENCE [LARGE SCALE GENOMIC DNA]</scope>
    <source>
        <strain evidence="1 2">F0570</strain>
    </source>
</reference>
<evidence type="ECO:0000313" key="1">
    <source>
        <dbReference type="EMBL" id="ERJ64073.1"/>
    </source>
</evidence>
<sequence length="56" mass="6471">MPNRQTSPPPIDKKPSLDTPVFFSETTALGVLKNKSYPRKLTAFLSLLFRLLFYFH</sequence>
<proteinExistence type="predicted"/>
<dbReference type="Proteomes" id="UP000016630">
    <property type="component" value="Unassembled WGS sequence"/>
</dbReference>
<organism evidence="1 2">
    <name type="scientific">Porphyromonas gingivalis F0570</name>
    <dbReference type="NCBI Taxonomy" id="1227271"/>
    <lineage>
        <taxon>Bacteria</taxon>
        <taxon>Pseudomonadati</taxon>
        <taxon>Bacteroidota</taxon>
        <taxon>Bacteroidia</taxon>
        <taxon>Bacteroidales</taxon>
        <taxon>Porphyromonadaceae</taxon>
        <taxon>Porphyromonas</taxon>
    </lineage>
</organism>
<comment type="caution">
    <text evidence="1">The sequence shown here is derived from an EMBL/GenBank/DDBJ whole genome shotgun (WGS) entry which is preliminary data.</text>
</comment>
<evidence type="ECO:0000313" key="2">
    <source>
        <dbReference type="Proteomes" id="UP000016630"/>
    </source>
</evidence>
<accession>A0A0E2LMU4</accession>
<dbReference type="HOGENOM" id="CLU_3010396_0_0_10"/>
<name>A0A0E2LMU4_PORGN</name>
<dbReference type="EMBL" id="AWUW01000140">
    <property type="protein sequence ID" value="ERJ64073.1"/>
    <property type="molecule type" value="Genomic_DNA"/>
</dbReference>